<accession>A0A1G5KK33</accession>
<keyword evidence="2" id="KW-0238">DNA-binding</keyword>
<dbReference type="OrthoDB" id="186587at2"/>
<name>A0A1G5KK33_9HYPH</name>
<organism evidence="2 3">
    <name type="scientific">Microvirga guangxiensis</name>
    <dbReference type="NCBI Taxonomy" id="549386"/>
    <lineage>
        <taxon>Bacteria</taxon>
        <taxon>Pseudomonadati</taxon>
        <taxon>Pseudomonadota</taxon>
        <taxon>Alphaproteobacteria</taxon>
        <taxon>Hyphomicrobiales</taxon>
        <taxon>Methylobacteriaceae</taxon>
        <taxon>Microvirga</taxon>
    </lineage>
</organism>
<evidence type="ECO:0000313" key="3">
    <source>
        <dbReference type="Proteomes" id="UP000199569"/>
    </source>
</evidence>
<dbReference type="EMBL" id="FMVJ01000010">
    <property type="protein sequence ID" value="SCZ01003.1"/>
    <property type="molecule type" value="Genomic_DNA"/>
</dbReference>
<dbReference type="PANTHER" id="PTHR43130">
    <property type="entry name" value="ARAC-FAMILY TRANSCRIPTIONAL REGULATOR"/>
    <property type="match status" value="1"/>
</dbReference>
<reference evidence="3" key="1">
    <citation type="submission" date="2016-10" db="EMBL/GenBank/DDBJ databases">
        <authorList>
            <person name="Varghese N."/>
            <person name="Submissions S."/>
        </authorList>
    </citation>
    <scope>NUCLEOTIDE SEQUENCE [LARGE SCALE GENOMIC DNA]</scope>
    <source>
        <strain evidence="3">CGMCC 1.7666</strain>
    </source>
</reference>
<evidence type="ECO:0000313" key="2">
    <source>
        <dbReference type="EMBL" id="SCZ01003.1"/>
    </source>
</evidence>
<dbReference type="InterPro" id="IPR002818">
    <property type="entry name" value="DJ-1/PfpI"/>
</dbReference>
<keyword evidence="3" id="KW-1185">Reference proteome</keyword>
<sequence>MTAALPIHEDELKSMREMRVKMTDTGVKPFKVAVVISPGFIPMDMVGIQTVLGTCPGAELHLVWKKRELVEGFPNWWTMPTTTFEECPDDLDVLAAPMMPPEVISDPDVVDFFHNRGVKARYIIGVCCGVLLAGAAGLVRGKRVTASYNALSVLSELGPSEVLPPGSGVVVDGNLYTAGPGIGSFEASLLVAADAFGQQMAAFAELAMEYDPHPPFGTGNASKAHRDSLAMLEALESHMVPLYRSGTTAALARVAKFDLPSAVKESQLYGETSNAI</sequence>
<feature type="domain" description="DJ-1/PfpI" evidence="1">
    <location>
        <begin position="31"/>
        <end position="178"/>
    </location>
</feature>
<dbReference type="GO" id="GO:0006355">
    <property type="term" value="P:regulation of DNA-templated transcription"/>
    <property type="evidence" value="ECO:0007669"/>
    <property type="project" value="TreeGrafter"/>
</dbReference>
<evidence type="ECO:0000259" key="1">
    <source>
        <dbReference type="Pfam" id="PF01965"/>
    </source>
</evidence>
<dbReference type="RefSeq" id="WP_091137152.1">
    <property type="nucleotide sequence ID" value="NZ_FMVJ01000010.1"/>
</dbReference>
<dbReference type="Gene3D" id="3.40.50.880">
    <property type="match status" value="1"/>
</dbReference>
<gene>
    <name evidence="2" type="ORF">SAMN02927923_03398</name>
</gene>
<dbReference type="InterPro" id="IPR052158">
    <property type="entry name" value="INH-QAR"/>
</dbReference>
<dbReference type="PANTHER" id="PTHR43130:SF2">
    <property type="entry name" value="DJ-1_PFPI DOMAIN-CONTAINING PROTEIN"/>
    <property type="match status" value="1"/>
</dbReference>
<dbReference type="InterPro" id="IPR029062">
    <property type="entry name" value="Class_I_gatase-like"/>
</dbReference>
<dbReference type="GO" id="GO:0003677">
    <property type="term" value="F:DNA binding"/>
    <property type="evidence" value="ECO:0007669"/>
    <property type="project" value="UniProtKB-KW"/>
</dbReference>
<dbReference type="Pfam" id="PF01965">
    <property type="entry name" value="DJ-1_PfpI"/>
    <property type="match status" value="1"/>
</dbReference>
<dbReference type="STRING" id="549386.SAMN02927923_03398"/>
<protein>
    <submittedName>
        <fullName evidence="2">Transcriptional regulator GlxA family, contains an amidase domain and an AraC-type DNA-binding HTH domain</fullName>
    </submittedName>
</protein>
<dbReference type="AlphaFoldDB" id="A0A1G5KK33"/>
<dbReference type="Proteomes" id="UP000199569">
    <property type="component" value="Unassembled WGS sequence"/>
</dbReference>
<dbReference type="SUPFAM" id="SSF52317">
    <property type="entry name" value="Class I glutamine amidotransferase-like"/>
    <property type="match status" value="1"/>
</dbReference>
<proteinExistence type="predicted"/>